<dbReference type="InterPro" id="IPR019874">
    <property type="entry name" value="RF_methyltr_PrmC"/>
</dbReference>
<proteinExistence type="inferred from homology"/>
<dbReference type="GO" id="GO:0102559">
    <property type="term" value="F:peptide chain release factor N(5)-glutamine methyltransferase activity"/>
    <property type="evidence" value="ECO:0007669"/>
    <property type="project" value="UniProtKB-EC"/>
</dbReference>
<dbReference type="AlphaFoldDB" id="A0A1G7L961"/>
<dbReference type="OrthoDB" id="9800643at2"/>
<feature type="binding site" evidence="5">
    <location>
        <position position="174"/>
    </location>
    <ligand>
        <name>S-adenosyl-L-methionine</name>
        <dbReference type="ChEBI" id="CHEBI:59789"/>
    </ligand>
</feature>
<organism evidence="9 10">
    <name type="scientific">Sphingomonas carotinifaciens</name>
    <dbReference type="NCBI Taxonomy" id="1166323"/>
    <lineage>
        <taxon>Bacteria</taxon>
        <taxon>Pseudomonadati</taxon>
        <taxon>Pseudomonadota</taxon>
        <taxon>Alphaproteobacteria</taxon>
        <taxon>Sphingomonadales</taxon>
        <taxon>Sphingomonadaceae</taxon>
        <taxon>Sphingomonas</taxon>
    </lineage>
</organism>
<dbReference type="HAMAP" id="MF_02126">
    <property type="entry name" value="RF_methyltr_PrmC"/>
    <property type="match status" value="1"/>
</dbReference>
<evidence type="ECO:0000256" key="5">
    <source>
        <dbReference type="HAMAP-Rule" id="MF_02126"/>
    </source>
</evidence>
<dbReference type="InterPro" id="IPR040758">
    <property type="entry name" value="PrmC_N"/>
</dbReference>
<feature type="binding site" evidence="5">
    <location>
        <position position="145"/>
    </location>
    <ligand>
        <name>S-adenosyl-L-methionine</name>
        <dbReference type="ChEBI" id="CHEBI:59789"/>
    </ligand>
</feature>
<reference evidence="8 11" key="2">
    <citation type="submission" date="2019-12" db="EMBL/GenBank/DDBJ databases">
        <authorList>
            <person name="Zheng J."/>
        </authorList>
    </citation>
    <scope>NUCLEOTIDE SEQUENCE [LARGE SCALE GENOMIC DNA]</scope>
    <source>
        <strain evidence="8 11">DSM 27347</strain>
    </source>
</reference>
<dbReference type="InterPro" id="IPR007848">
    <property type="entry name" value="Small_mtfrase_dom"/>
</dbReference>
<dbReference type="Proteomes" id="UP000323502">
    <property type="component" value="Unassembled WGS sequence"/>
</dbReference>
<dbReference type="Gene3D" id="3.40.50.150">
    <property type="entry name" value="Vaccinia Virus protein VP39"/>
    <property type="match status" value="1"/>
</dbReference>
<feature type="binding site" evidence="5">
    <location>
        <position position="188"/>
    </location>
    <ligand>
        <name>S-adenosyl-L-methionine</name>
        <dbReference type="ChEBI" id="CHEBI:59789"/>
    </ligand>
</feature>
<feature type="binding site" evidence="5">
    <location>
        <begin position="122"/>
        <end position="126"/>
    </location>
    <ligand>
        <name>S-adenosyl-L-methionine</name>
        <dbReference type="ChEBI" id="CHEBI:59789"/>
    </ligand>
</feature>
<dbReference type="PANTHER" id="PTHR18895">
    <property type="entry name" value="HEMK METHYLTRANSFERASE"/>
    <property type="match status" value="1"/>
</dbReference>
<feature type="domain" description="Release factor glutamine methyltransferase N-terminal" evidence="7">
    <location>
        <begin position="14"/>
        <end position="77"/>
    </location>
</feature>
<keyword evidence="3 5" id="KW-0949">S-adenosyl-L-methionine</keyword>
<dbReference type="Proteomes" id="UP000436801">
    <property type="component" value="Unassembled WGS sequence"/>
</dbReference>
<dbReference type="GO" id="GO:0003676">
    <property type="term" value="F:nucleic acid binding"/>
    <property type="evidence" value="ECO:0007669"/>
    <property type="project" value="InterPro"/>
</dbReference>
<evidence type="ECO:0000313" key="11">
    <source>
        <dbReference type="Proteomes" id="UP000436801"/>
    </source>
</evidence>
<dbReference type="PANTHER" id="PTHR18895:SF74">
    <property type="entry name" value="MTRF1L RELEASE FACTOR GLUTAMINE METHYLTRANSFERASE"/>
    <property type="match status" value="1"/>
</dbReference>
<dbReference type="InterPro" id="IPR029063">
    <property type="entry name" value="SAM-dependent_MTases_sf"/>
</dbReference>
<evidence type="ECO:0000256" key="3">
    <source>
        <dbReference type="ARBA" id="ARBA00022691"/>
    </source>
</evidence>
<dbReference type="RefSeq" id="WP_149682294.1">
    <property type="nucleotide sequence ID" value="NZ_FNBI01000003.1"/>
</dbReference>
<protein>
    <recommendedName>
        <fullName evidence="5">Release factor glutamine methyltransferase</fullName>
        <shortName evidence="5">RF MTase</shortName>
        <ecNumber evidence="5">2.1.1.297</ecNumber>
    </recommendedName>
    <alternativeName>
        <fullName evidence="5">N5-glutamine methyltransferase PrmC</fullName>
    </alternativeName>
    <alternativeName>
        <fullName evidence="5">Protein-(glutamine-N5) MTase PrmC</fullName>
    </alternativeName>
    <alternativeName>
        <fullName evidence="5">Protein-glutamine N-methyltransferase PrmC</fullName>
    </alternativeName>
</protein>
<evidence type="ECO:0000313" key="9">
    <source>
        <dbReference type="EMBL" id="SDF45985.1"/>
    </source>
</evidence>
<dbReference type="Pfam" id="PF05175">
    <property type="entry name" value="MTS"/>
    <property type="match status" value="1"/>
</dbReference>
<evidence type="ECO:0000256" key="1">
    <source>
        <dbReference type="ARBA" id="ARBA00022603"/>
    </source>
</evidence>
<evidence type="ECO:0000256" key="4">
    <source>
        <dbReference type="ARBA" id="ARBA00048391"/>
    </source>
</evidence>
<evidence type="ECO:0000313" key="8">
    <source>
        <dbReference type="EMBL" id="MWC43406.1"/>
    </source>
</evidence>
<evidence type="ECO:0000259" key="7">
    <source>
        <dbReference type="Pfam" id="PF17827"/>
    </source>
</evidence>
<dbReference type="CDD" id="cd02440">
    <property type="entry name" value="AdoMet_MTases"/>
    <property type="match status" value="1"/>
</dbReference>
<comment type="catalytic activity">
    <reaction evidence="4 5">
        <text>L-glutaminyl-[peptide chain release factor] + S-adenosyl-L-methionine = N(5)-methyl-L-glutaminyl-[peptide chain release factor] + S-adenosyl-L-homocysteine + H(+)</text>
        <dbReference type="Rhea" id="RHEA:42896"/>
        <dbReference type="Rhea" id="RHEA-COMP:10271"/>
        <dbReference type="Rhea" id="RHEA-COMP:10272"/>
        <dbReference type="ChEBI" id="CHEBI:15378"/>
        <dbReference type="ChEBI" id="CHEBI:30011"/>
        <dbReference type="ChEBI" id="CHEBI:57856"/>
        <dbReference type="ChEBI" id="CHEBI:59789"/>
        <dbReference type="ChEBI" id="CHEBI:61891"/>
        <dbReference type="EC" id="2.1.1.297"/>
    </reaction>
</comment>
<comment type="function">
    <text evidence="5">Methylates the class 1 translation termination release factors RF1/PrfA and RF2/PrfB on the glutamine residue of the universally conserved GGQ motif.</text>
</comment>
<dbReference type="PROSITE" id="PS00092">
    <property type="entry name" value="N6_MTASE"/>
    <property type="match status" value="1"/>
</dbReference>
<dbReference type="NCBIfam" id="TIGR03534">
    <property type="entry name" value="RF_mod_PrmC"/>
    <property type="match status" value="1"/>
</dbReference>
<feature type="domain" description="Methyltransferase small" evidence="6">
    <location>
        <begin position="108"/>
        <end position="191"/>
    </location>
</feature>
<dbReference type="GO" id="GO:0032259">
    <property type="term" value="P:methylation"/>
    <property type="evidence" value="ECO:0007669"/>
    <property type="project" value="UniProtKB-KW"/>
</dbReference>
<dbReference type="InterPro" id="IPR002052">
    <property type="entry name" value="DNA_methylase_N6_adenine_CS"/>
</dbReference>
<dbReference type="InterPro" id="IPR050320">
    <property type="entry name" value="N5-glutamine_MTase"/>
</dbReference>
<gene>
    <name evidence="5 8" type="primary">prmC</name>
    <name evidence="8" type="ORF">GQR91_07015</name>
    <name evidence="9" type="ORF">SAMN05216557_103419</name>
</gene>
<keyword evidence="1 5" id="KW-0489">Methyltransferase</keyword>
<dbReference type="NCBIfam" id="TIGR00536">
    <property type="entry name" value="hemK_fam"/>
    <property type="match status" value="1"/>
</dbReference>
<evidence type="ECO:0000256" key="2">
    <source>
        <dbReference type="ARBA" id="ARBA00022679"/>
    </source>
</evidence>
<reference evidence="9 10" key="1">
    <citation type="submission" date="2016-10" db="EMBL/GenBank/DDBJ databases">
        <authorList>
            <person name="Varghese N."/>
            <person name="Submissions S."/>
        </authorList>
    </citation>
    <scope>NUCLEOTIDE SEQUENCE [LARGE SCALE GENOMIC DNA]</scope>
    <source>
        <strain evidence="9 10">S7-754</strain>
    </source>
</reference>
<evidence type="ECO:0000259" key="6">
    <source>
        <dbReference type="Pfam" id="PF05175"/>
    </source>
</evidence>
<comment type="similarity">
    <text evidence="5">Belongs to the protein N5-glutamine methyltransferase family. PrmC subfamily.</text>
</comment>
<keyword evidence="10" id="KW-1185">Reference proteome</keyword>
<keyword evidence="2 5" id="KW-0808">Transferase</keyword>
<dbReference type="EMBL" id="FNBI01000003">
    <property type="protein sequence ID" value="SDF45985.1"/>
    <property type="molecule type" value="Genomic_DNA"/>
</dbReference>
<accession>A0A1G7L961</accession>
<dbReference type="EMBL" id="WSUT01000005">
    <property type="protein sequence ID" value="MWC43406.1"/>
    <property type="molecule type" value="Genomic_DNA"/>
</dbReference>
<name>A0A1G7L961_9SPHN</name>
<dbReference type="InterPro" id="IPR004556">
    <property type="entry name" value="HemK-like"/>
</dbReference>
<feature type="binding site" evidence="5">
    <location>
        <begin position="188"/>
        <end position="191"/>
    </location>
    <ligand>
        <name>substrate</name>
    </ligand>
</feature>
<dbReference type="SUPFAM" id="SSF53335">
    <property type="entry name" value="S-adenosyl-L-methionine-dependent methyltransferases"/>
    <property type="match status" value="1"/>
</dbReference>
<evidence type="ECO:0000313" key="10">
    <source>
        <dbReference type="Proteomes" id="UP000323502"/>
    </source>
</evidence>
<dbReference type="EC" id="2.1.1.297" evidence="5"/>
<sequence>MAEPAPRAAGVRAALGEAAARFGFSETPRLDAELLMAHALGIERAALLLDMDRAVPEGFWTLVARRERHEPVAYITGSRGFWTLDLGVGPGALVPRADSETLVEAAVTHFRGRAPATLLDLGTGPGTLLLALLDEWRGARGVGVDRSAEALGYAVANAGACGVGGRAGFVLGDWDAALTGVFDCIVTNPPYIGTNERLPDEVRLHEPAGALFAGPDGLDDYRRLAPAIRRLLAPGGAAFLEIGHRQGDAVTALLAAQGFAVTLHRDLAGRARVLAAT</sequence>
<dbReference type="Gene3D" id="1.10.8.10">
    <property type="entry name" value="DNA helicase RuvA subunit, C-terminal domain"/>
    <property type="match status" value="1"/>
</dbReference>
<dbReference type="Pfam" id="PF17827">
    <property type="entry name" value="PrmC_N"/>
    <property type="match status" value="1"/>
</dbReference>